<evidence type="ECO:0000313" key="2">
    <source>
        <dbReference type="EMBL" id="KAG2232316.1"/>
    </source>
</evidence>
<feature type="compositionally biased region" description="Low complexity" evidence="1">
    <location>
        <begin position="42"/>
        <end position="55"/>
    </location>
</feature>
<evidence type="ECO:0000313" key="3">
    <source>
        <dbReference type="Proteomes" id="UP000613177"/>
    </source>
</evidence>
<evidence type="ECO:0000256" key="1">
    <source>
        <dbReference type="SAM" id="MobiDB-lite"/>
    </source>
</evidence>
<proteinExistence type="predicted"/>
<organism evidence="2 3">
    <name type="scientific">Thamnidium elegans</name>
    <dbReference type="NCBI Taxonomy" id="101142"/>
    <lineage>
        <taxon>Eukaryota</taxon>
        <taxon>Fungi</taxon>
        <taxon>Fungi incertae sedis</taxon>
        <taxon>Mucoromycota</taxon>
        <taxon>Mucoromycotina</taxon>
        <taxon>Mucoromycetes</taxon>
        <taxon>Mucorales</taxon>
        <taxon>Mucorineae</taxon>
        <taxon>Mucoraceae</taxon>
        <taxon>Thamnidium</taxon>
    </lineage>
</organism>
<feature type="region of interest" description="Disordered" evidence="1">
    <location>
        <begin position="111"/>
        <end position="134"/>
    </location>
</feature>
<reference evidence="2" key="1">
    <citation type="submission" date="2021-01" db="EMBL/GenBank/DDBJ databases">
        <title>Metabolic potential, ecology and presence of endohyphal bacteria is reflected in genomic diversity of Mucoromycotina.</title>
        <authorList>
            <person name="Muszewska A."/>
            <person name="Okrasinska A."/>
            <person name="Steczkiewicz K."/>
            <person name="Drgas O."/>
            <person name="Orlowska M."/>
            <person name="Perlinska-Lenart U."/>
            <person name="Aleksandrzak-Piekarczyk T."/>
            <person name="Szatraj K."/>
            <person name="Zielenkiewicz U."/>
            <person name="Pilsyk S."/>
            <person name="Malc E."/>
            <person name="Mieczkowski P."/>
            <person name="Kruszewska J.S."/>
            <person name="Biernat P."/>
            <person name="Pawlowska J."/>
        </authorList>
    </citation>
    <scope>NUCLEOTIDE SEQUENCE</scope>
    <source>
        <strain evidence="2">WA0000018081</strain>
    </source>
</reference>
<protein>
    <submittedName>
        <fullName evidence="2">Uncharacterized protein</fullName>
    </submittedName>
</protein>
<dbReference type="AlphaFoldDB" id="A0A8H7SNN6"/>
<gene>
    <name evidence="2" type="ORF">INT48_009337</name>
</gene>
<feature type="region of interest" description="Disordered" evidence="1">
    <location>
        <begin position="26"/>
        <end position="59"/>
    </location>
</feature>
<accession>A0A8H7SNN6</accession>
<comment type="caution">
    <text evidence="2">The sequence shown here is derived from an EMBL/GenBank/DDBJ whole genome shotgun (WGS) entry which is preliminary data.</text>
</comment>
<feature type="compositionally biased region" description="Basic residues" evidence="1">
    <location>
        <begin position="118"/>
        <end position="127"/>
    </location>
</feature>
<keyword evidence="3" id="KW-1185">Reference proteome</keyword>
<dbReference type="Proteomes" id="UP000613177">
    <property type="component" value="Unassembled WGS sequence"/>
</dbReference>
<sequence>MKRNEKKHAKMHELQEMLARLEEIELDRKRESTSSKRIRVASESSVQQPEPQSGQTIDQVGRLEGYLGDTYEENYLDDSLAVDHIDFLMYAVSSLLVEALELQVEDLKAKRVKENEKRSKKRSRKGKERAVKPTDDIDDDIDDLISCLDQTSEALTSLLLVCQIPEKLIISSEGIAAIDHHTNIWHAFLHNFVGTNNFTINQHYMLHISYFIQQLGSLKAYSARSLERTIGLCKPGENAINFLRDNSVQSQQKWYAYKESNEADFKEHFKSTSDLLNDMLDPDGLPFNVMLRDFCSSNRLMFDYEETKFIREEYILTHNNQILKKTRGKVGIDVVVERNSESGSVKYGLVNIQAMFDYKNTNLALVKDGCSLELD</sequence>
<dbReference type="EMBL" id="JAEPRE010000116">
    <property type="protein sequence ID" value="KAG2232316.1"/>
    <property type="molecule type" value="Genomic_DNA"/>
</dbReference>
<name>A0A8H7SNN6_9FUNG</name>